<dbReference type="HOGENOM" id="CLU_045498_5_4_0"/>
<dbReference type="PANTHER" id="PTHR43701">
    <property type="entry name" value="MEMBRANE TRANSPORTER PROTEIN MJ0441-RELATED"/>
    <property type="match status" value="1"/>
</dbReference>
<dbReference type="InParanoid" id="F0S299"/>
<dbReference type="STRING" id="868864.Dester_1486"/>
<dbReference type="eggNOG" id="COG0730">
    <property type="taxonomic scope" value="Bacteria"/>
</dbReference>
<accession>F0S299</accession>
<evidence type="ECO:0000256" key="2">
    <source>
        <dbReference type="ARBA" id="ARBA00022692"/>
    </source>
</evidence>
<evidence type="ECO:0000256" key="4">
    <source>
        <dbReference type="ARBA" id="ARBA00023136"/>
    </source>
</evidence>
<reference evidence="6 7" key="1">
    <citation type="journal article" date="2011" name="Stand. Genomic Sci.">
        <title>Complete genome sequence of the thermophilic sulfur-reducer Desulfurobacterium thermolithotrophum type strain (BSA(T)) from a deep-sea hydrothermal vent.</title>
        <authorList>
            <person name="Goker M."/>
            <person name="Daligault H."/>
            <person name="Mwirichia R."/>
            <person name="Lapidus A."/>
            <person name="Lucas S."/>
            <person name="Deshpande S."/>
            <person name="Pagani I."/>
            <person name="Tapia R."/>
            <person name="Cheng J.F."/>
            <person name="Goodwin L."/>
            <person name="Pitluck S."/>
            <person name="Liolios K."/>
            <person name="Ivanova N."/>
            <person name="Mavromatis K."/>
            <person name="Mikhailova N."/>
            <person name="Pati A."/>
            <person name="Chen A."/>
            <person name="Palaniappan K."/>
            <person name="Han C."/>
            <person name="Land M."/>
            <person name="Hauser L."/>
            <person name="Pan C."/>
            <person name="Brambilla E.M."/>
            <person name="Rohde M."/>
            <person name="Spring S."/>
            <person name="Sikorski J."/>
            <person name="Wirth R."/>
            <person name="Detter J.C."/>
            <person name="Woyke T."/>
            <person name="Bristow J."/>
            <person name="Eisen J.A."/>
            <person name="Markowitz V."/>
            <person name="Hugenholtz P."/>
            <person name="Kyrpides N.C."/>
            <person name="Klenk H.P."/>
        </authorList>
    </citation>
    <scope>NUCLEOTIDE SEQUENCE [LARGE SCALE GENOMIC DNA]</scope>
    <source>
        <strain evidence="7">DSM 11699 / BSA</strain>
    </source>
</reference>
<keyword evidence="4 5" id="KW-0472">Membrane</keyword>
<gene>
    <name evidence="6" type="ordered locus">Dester_1486</name>
</gene>
<keyword evidence="5" id="KW-1003">Cell membrane</keyword>
<dbReference type="PANTHER" id="PTHR43701:SF2">
    <property type="entry name" value="MEMBRANE TRANSPORTER PROTEIN YJNA-RELATED"/>
    <property type="match status" value="1"/>
</dbReference>
<dbReference type="GO" id="GO:0005886">
    <property type="term" value="C:plasma membrane"/>
    <property type="evidence" value="ECO:0007669"/>
    <property type="project" value="UniProtKB-SubCell"/>
</dbReference>
<organism evidence="6 7">
    <name type="scientific">Desulfurobacterium thermolithotrophum (strain DSM 11699 / BSA)</name>
    <dbReference type="NCBI Taxonomy" id="868864"/>
    <lineage>
        <taxon>Bacteria</taxon>
        <taxon>Pseudomonadati</taxon>
        <taxon>Aquificota</taxon>
        <taxon>Aquificia</taxon>
        <taxon>Desulfurobacteriales</taxon>
        <taxon>Desulfurobacteriaceae</taxon>
        <taxon>Desulfurobacterium</taxon>
    </lineage>
</organism>
<dbReference type="Pfam" id="PF01925">
    <property type="entry name" value="TauE"/>
    <property type="match status" value="1"/>
</dbReference>
<proteinExistence type="inferred from homology"/>
<sequence length="246" mass="26099">MIGESYLEIGLVSFITSFIFGLGGLGSAVALIPILVFLGIPFSIARPTGLFTNFVSTFSATLHNLKKGVVDFKLALPIAITAILAAPLGAYFSHFVSEKVVGIAFTLFLFFAGTMIYIPKKELFKEKSSITLPVLTGLVAGFTSGFLGVGGGGLISPILIVAGFNPKKIATVTAFAVSLSSFTGFLTYLKMGSVDWSITLLAAFPAGIAGYLAAFIGHKYLKPQHLKKILGVIFFLLGIKFLMKLI</sequence>
<reference evidence="7" key="2">
    <citation type="submission" date="2011-02" db="EMBL/GenBank/DDBJ databases">
        <title>The complete genome of Desulfurobacterium thermolithotrophum DSM 11699.</title>
        <authorList>
            <consortium name="US DOE Joint Genome Institute (JGI-PGF)"/>
            <person name="Lucas S."/>
            <person name="Copeland A."/>
            <person name="Lapidus A."/>
            <person name="Bruce D."/>
            <person name="Goodwin L."/>
            <person name="Pitluck S."/>
            <person name="Kyrpides N."/>
            <person name="Mavromatis K."/>
            <person name="Pagani I."/>
            <person name="Ivanova N."/>
            <person name="Mikhailova N."/>
            <person name="Daligault H."/>
            <person name="Detter J.C."/>
            <person name="Tapia R."/>
            <person name="Han C."/>
            <person name="Land M."/>
            <person name="Hauser L."/>
            <person name="Markowitz V."/>
            <person name="Cheng J.-F."/>
            <person name="Hugenholtz P."/>
            <person name="Woyke T."/>
            <person name="Wu D."/>
            <person name="Spring S."/>
            <person name="Brambilla E."/>
            <person name="Klenk H.-P."/>
            <person name="Eisen J.A."/>
        </authorList>
    </citation>
    <scope>NUCLEOTIDE SEQUENCE [LARGE SCALE GENOMIC DNA]</scope>
    <source>
        <strain evidence="7">DSM 11699 / BSA</strain>
    </source>
</reference>
<evidence type="ECO:0000256" key="3">
    <source>
        <dbReference type="ARBA" id="ARBA00022989"/>
    </source>
</evidence>
<feature type="transmembrane region" description="Helical" evidence="5">
    <location>
        <begin position="130"/>
        <end position="163"/>
    </location>
</feature>
<protein>
    <recommendedName>
        <fullName evidence="5">Probable membrane transporter protein</fullName>
    </recommendedName>
</protein>
<comment type="similarity">
    <text evidence="5">Belongs to the 4-toluene sulfonate uptake permease (TSUP) (TC 2.A.102) family.</text>
</comment>
<dbReference type="OrthoDB" id="9805863at2"/>
<feature type="transmembrane region" description="Helical" evidence="5">
    <location>
        <begin position="196"/>
        <end position="217"/>
    </location>
</feature>
<keyword evidence="2 5" id="KW-0812">Transmembrane</keyword>
<evidence type="ECO:0000256" key="5">
    <source>
        <dbReference type="RuleBase" id="RU363041"/>
    </source>
</evidence>
<dbReference type="Proteomes" id="UP000007102">
    <property type="component" value="Chromosome"/>
</dbReference>
<name>F0S299_DESTD</name>
<dbReference type="KEGG" id="dte:Dester_1486"/>
<dbReference type="AlphaFoldDB" id="F0S299"/>
<evidence type="ECO:0000256" key="1">
    <source>
        <dbReference type="ARBA" id="ARBA00004141"/>
    </source>
</evidence>
<feature type="transmembrane region" description="Helical" evidence="5">
    <location>
        <begin position="229"/>
        <end position="245"/>
    </location>
</feature>
<evidence type="ECO:0000313" key="7">
    <source>
        <dbReference type="Proteomes" id="UP000007102"/>
    </source>
</evidence>
<dbReference type="EMBL" id="CP002543">
    <property type="protein sequence ID" value="ADY74114.1"/>
    <property type="molecule type" value="Genomic_DNA"/>
</dbReference>
<dbReference type="RefSeq" id="WP_013639061.1">
    <property type="nucleotide sequence ID" value="NC_015185.1"/>
</dbReference>
<keyword evidence="3 5" id="KW-1133">Transmembrane helix</keyword>
<feature type="transmembrane region" description="Helical" evidence="5">
    <location>
        <begin position="100"/>
        <end position="118"/>
    </location>
</feature>
<feature type="transmembrane region" description="Helical" evidence="5">
    <location>
        <begin position="74"/>
        <end position="94"/>
    </location>
</feature>
<feature type="transmembrane region" description="Helical" evidence="5">
    <location>
        <begin position="12"/>
        <end position="38"/>
    </location>
</feature>
<keyword evidence="7" id="KW-1185">Reference proteome</keyword>
<dbReference type="InterPro" id="IPR051598">
    <property type="entry name" value="TSUP/Inactive_protease-like"/>
</dbReference>
<dbReference type="InterPro" id="IPR002781">
    <property type="entry name" value="TM_pro_TauE-like"/>
</dbReference>
<evidence type="ECO:0000313" key="6">
    <source>
        <dbReference type="EMBL" id="ADY74114.1"/>
    </source>
</evidence>
<comment type="subcellular location">
    <subcellularLocation>
        <location evidence="5">Cell membrane</location>
        <topology evidence="5">Multi-pass membrane protein</topology>
    </subcellularLocation>
    <subcellularLocation>
        <location evidence="1">Membrane</location>
        <topology evidence="1">Multi-pass membrane protein</topology>
    </subcellularLocation>
</comment>
<feature type="transmembrane region" description="Helical" evidence="5">
    <location>
        <begin position="169"/>
        <end position="189"/>
    </location>
</feature>